<evidence type="ECO:0000259" key="1">
    <source>
        <dbReference type="Pfam" id="PF13393"/>
    </source>
</evidence>
<dbReference type="AlphaFoldDB" id="A0AA39KQ50"/>
<protein>
    <recommendedName>
        <fullName evidence="1">Class II Histidinyl-tRNA synthetase (HisRS)-like catalytic core domain-containing protein</fullName>
    </recommendedName>
</protein>
<dbReference type="Proteomes" id="UP001168990">
    <property type="component" value="Unassembled WGS sequence"/>
</dbReference>
<dbReference type="SUPFAM" id="SSF55681">
    <property type="entry name" value="Class II aaRS and biotin synthetases"/>
    <property type="match status" value="1"/>
</dbReference>
<sequence length="211" mass="23665">MAEIVLLEGLLSSSSSDSDSDGSSIDLDSWDDIFEDDDANHHYYPLRPIGNIHADETLFDIAKLLELKAQLGDGGDTQQKLILKITKGTRDYSPKEMALRLGVLDKIVKVFKLHGADKTINTPIFELKEVLTGKYGEDTKFIYDLKDQGGELLAIRYDLTVPLARYLAMRRYRGFYQCDFDIAGTYDAMLADPECLRIVVESLSALNLGEF</sequence>
<organism evidence="2 3">
    <name type="scientific">Microctonus aethiopoides</name>
    <dbReference type="NCBI Taxonomy" id="144406"/>
    <lineage>
        <taxon>Eukaryota</taxon>
        <taxon>Metazoa</taxon>
        <taxon>Ecdysozoa</taxon>
        <taxon>Arthropoda</taxon>
        <taxon>Hexapoda</taxon>
        <taxon>Insecta</taxon>
        <taxon>Pterygota</taxon>
        <taxon>Neoptera</taxon>
        <taxon>Endopterygota</taxon>
        <taxon>Hymenoptera</taxon>
        <taxon>Apocrita</taxon>
        <taxon>Ichneumonoidea</taxon>
        <taxon>Braconidae</taxon>
        <taxon>Euphorinae</taxon>
        <taxon>Microctonus</taxon>
    </lineage>
</organism>
<dbReference type="GO" id="GO:0005829">
    <property type="term" value="C:cytosol"/>
    <property type="evidence" value="ECO:0007669"/>
    <property type="project" value="TreeGrafter"/>
</dbReference>
<evidence type="ECO:0000313" key="3">
    <source>
        <dbReference type="Proteomes" id="UP001168990"/>
    </source>
</evidence>
<proteinExistence type="predicted"/>
<reference evidence="2" key="1">
    <citation type="journal article" date="2023" name="bioRxiv">
        <title>Scaffold-level genome assemblies of two parasitoid biocontrol wasps reveal the parthenogenesis mechanism and an associated novel virus.</title>
        <authorList>
            <person name="Inwood S."/>
            <person name="Skelly J."/>
            <person name="Guhlin J."/>
            <person name="Harrop T."/>
            <person name="Goldson S."/>
            <person name="Dearden P."/>
        </authorList>
    </citation>
    <scope>NUCLEOTIDE SEQUENCE</scope>
    <source>
        <strain evidence="2">Irish</strain>
        <tissue evidence="2">Whole body</tissue>
    </source>
</reference>
<dbReference type="Gene3D" id="3.30.930.10">
    <property type="entry name" value="Bira Bifunctional Protein, Domain 2"/>
    <property type="match status" value="2"/>
</dbReference>
<name>A0AA39KQ50_9HYME</name>
<keyword evidence="3" id="KW-1185">Reference proteome</keyword>
<comment type="caution">
    <text evidence="2">The sequence shown here is derived from an EMBL/GenBank/DDBJ whole genome shotgun (WGS) entry which is preliminary data.</text>
</comment>
<accession>A0AA39KQ50</accession>
<dbReference type="PANTHER" id="PTHR11476:SF7">
    <property type="entry name" value="HISTIDINE--TRNA LIGASE"/>
    <property type="match status" value="1"/>
</dbReference>
<dbReference type="GO" id="GO:0005739">
    <property type="term" value="C:mitochondrion"/>
    <property type="evidence" value="ECO:0007669"/>
    <property type="project" value="TreeGrafter"/>
</dbReference>
<dbReference type="GO" id="GO:0032543">
    <property type="term" value="P:mitochondrial translation"/>
    <property type="evidence" value="ECO:0007669"/>
    <property type="project" value="TreeGrafter"/>
</dbReference>
<dbReference type="Pfam" id="PF13393">
    <property type="entry name" value="tRNA-synt_His"/>
    <property type="match status" value="1"/>
</dbReference>
<dbReference type="EMBL" id="JAQQBS010000028">
    <property type="protein sequence ID" value="KAK0169644.1"/>
    <property type="molecule type" value="Genomic_DNA"/>
</dbReference>
<dbReference type="GO" id="GO:0003723">
    <property type="term" value="F:RNA binding"/>
    <property type="evidence" value="ECO:0007669"/>
    <property type="project" value="TreeGrafter"/>
</dbReference>
<feature type="non-terminal residue" evidence="2">
    <location>
        <position position="1"/>
    </location>
</feature>
<feature type="domain" description="Class II Histidinyl-tRNA synthetase (HisRS)-like catalytic core" evidence="1">
    <location>
        <begin position="88"/>
        <end position="170"/>
    </location>
</feature>
<dbReference type="InterPro" id="IPR045864">
    <property type="entry name" value="aa-tRNA-synth_II/BPL/LPL"/>
</dbReference>
<dbReference type="GO" id="GO:0006427">
    <property type="term" value="P:histidyl-tRNA aminoacylation"/>
    <property type="evidence" value="ECO:0007669"/>
    <property type="project" value="TreeGrafter"/>
</dbReference>
<gene>
    <name evidence="2" type="ORF">PV328_011761</name>
</gene>
<reference evidence="2" key="2">
    <citation type="submission" date="2023-03" db="EMBL/GenBank/DDBJ databases">
        <authorList>
            <person name="Inwood S.N."/>
            <person name="Skelly J.G."/>
            <person name="Guhlin J."/>
            <person name="Harrop T.W.R."/>
            <person name="Goldson S.G."/>
            <person name="Dearden P.K."/>
        </authorList>
    </citation>
    <scope>NUCLEOTIDE SEQUENCE</scope>
    <source>
        <strain evidence="2">Irish</strain>
        <tissue evidence="2">Whole body</tissue>
    </source>
</reference>
<dbReference type="PANTHER" id="PTHR11476">
    <property type="entry name" value="HISTIDYL-TRNA SYNTHETASE"/>
    <property type="match status" value="1"/>
</dbReference>
<dbReference type="InterPro" id="IPR041715">
    <property type="entry name" value="HisRS-like_core"/>
</dbReference>
<evidence type="ECO:0000313" key="2">
    <source>
        <dbReference type="EMBL" id="KAK0169644.1"/>
    </source>
</evidence>
<dbReference type="GO" id="GO:0004821">
    <property type="term" value="F:histidine-tRNA ligase activity"/>
    <property type="evidence" value="ECO:0007669"/>
    <property type="project" value="TreeGrafter"/>
</dbReference>